<dbReference type="KEGG" id="bgv:CAL12_14875"/>
<name>A0A1W6YLR6_9BORD</name>
<evidence type="ECO:0000256" key="7">
    <source>
        <dbReference type="SAM" id="Phobius"/>
    </source>
</evidence>
<dbReference type="Gene3D" id="1.20.120.80">
    <property type="entry name" value="Cytochrome c oxidase, subunit III, four-helix bundle"/>
    <property type="match status" value="1"/>
</dbReference>
<feature type="transmembrane region" description="Helical" evidence="7">
    <location>
        <begin position="173"/>
        <end position="197"/>
    </location>
</feature>
<feature type="transmembrane region" description="Helical" evidence="7">
    <location>
        <begin position="50"/>
        <end position="70"/>
    </location>
</feature>
<dbReference type="SUPFAM" id="SSF81452">
    <property type="entry name" value="Cytochrome c oxidase subunit III-like"/>
    <property type="match status" value="1"/>
</dbReference>
<dbReference type="AlphaFoldDB" id="A0A1W6YLR6"/>
<organism evidence="9 10">
    <name type="scientific">Bordetella genomosp. 8</name>
    <dbReference type="NCBI Taxonomy" id="1416806"/>
    <lineage>
        <taxon>Bacteria</taxon>
        <taxon>Pseudomonadati</taxon>
        <taxon>Pseudomonadota</taxon>
        <taxon>Betaproteobacteria</taxon>
        <taxon>Burkholderiales</taxon>
        <taxon>Alcaligenaceae</taxon>
        <taxon>Bordetella</taxon>
    </lineage>
</organism>
<accession>A0A1W6YLR6</accession>
<keyword evidence="3 6" id="KW-0812">Transmembrane</keyword>
<dbReference type="PANTHER" id="PTHR11403">
    <property type="entry name" value="CYTOCHROME C OXIDASE SUBUNIT III"/>
    <property type="match status" value="1"/>
</dbReference>
<comment type="similarity">
    <text evidence="2 6">Belongs to the cytochrome c oxidase subunit 3 family.</text>
</comment>
<dbReference type="STRING" id="1416806.CAL12_14875"/>
<keyword evidence="4 7" id="KW-1133">Transmembrane helix</keyword>
<evidence type="ECO:0000313" key="9">
    <source>
        <dbReference type="EMBL" id="ARP81971.1"/>
    </source>
</evidence>
<keyword evidence="5 7" id="KW-0472">Membrane</keyword>
<dbReference type="Proteomes" id="UP000194151">
    <property type="component" value="Chromosome"/>
</dbReference>
<evidence type="ECO:0000259" key="8">
    <source>
        <dbReference type="PROSITE" id="PS50253"/>
    </source>
</evidence>
<dbReference type="InterPro" id="IPR000298">
    <property type="entry name" value="Cyt_c_oxidase-like_su3"/>
</dbReference>
<sequence length="241" mass="26502">MADAVAAAQEELRRSAQRRARRLRLCGTGRVMNDVTLDAPDTLRAYQARLGMWVFLATELMFFGPVFLGYAVGRLHMPQAFASAARHTDVLLGTLNTVVLLSSSAAIALATECQRSGAGRLARRLLWVTAALGAAFLLIKGYEYGKDVHEGLWPDASFHPADMPDADGGRLFFFLYFFATGLHAIHLAIGICLVLLVARQASSMAAVPVMRRLETVALYWHFVDVVWVFLFPILYLAGRAS</sequence>
<gene>
    <name evidence="9" type="ORF">CAL12_14875</name>
</gene>
<dbReference type="GO" id="GO:0004129">
    <property type="term" value="F:cytochrome-c oxidase activity"/>
    <property type="evidence" value="ECO:0007669"/>
    <property type="project" value="InterPro"/>
</dbReference>
<evidence type="ECO:0000256" key="6">
    <source>
        <dbReference type="RuleBase" id="RU003376"/>
    </source>
</evidence>
<dbReference type="InterPro" id="IPR024791">
    <property type="entry name" value="Cyt_c/ubiquinol_Oxase_su3"/>
</dbReference>
<dbReference type="PANTHER" id="PTHR11403:SF6">
    <property type="entry name" value="NITRIC OXIDE REDUCTASE SUBUNIT E"/>
    <property type="match status" value="1"/>
</dbReference>
<comment type="subcellular location">
    <subcellularLocation>
        <location evidence="6">Cell membrane</location>
        <topology evidence="6">Multi-pass membrane protein</topology>
    </subcellularLocation>
    <subcellularLocation>
        <location evidence="1">Membrane</location>
        <topology evidence="1">Multi-pass membrane protein</topology>
    </subcellularLocation>
</comment>
<protein>
    <recommendedName>
        <fullName evidence="8">Heme-copper oxidase subunit III family profile domain-containing protein</fullName>
    </recommendedName>
</protein>
<evidence type="ECO:0000256" key="5">
    <source>
        <dbReference type="ARBA" id="ARBA00023136"/>
    </source>
</evidence>
<evidence type="ECO:0000256" key="4">
    <source>
        <dbReference type="ARBA" id="ARBA00022989"/>
    </source>
</evidence>
<evidence type="ECO:0000313" key="10">
    <source>
        <dbReference type="Proteomes" id="UP000194151"/>
    </source>
</evidence>
<dbReference type="EMBL" id="CP021108">
    <property type="protein sequence ID" value="ARP81971.1"/>
    <property type="molecule type" value="Genomic_DNA"/>
</dbReference>
<evidence type="ECO:0000256" key="2">
    <source>
        <dbReference type="ARBA" id="ARBA00010581"/>
    </source>
</evidence>
<feature type="transmembrane region" description="Helical" evidence="7">
    <location>
        <begin position="218"/>
        <end position="238"/>
    </location>
</feature>
<dbReference type="InterPro" id="IPR013833">
    <property type="entry name" value="Cyt_c_oxidase_su3_a-hlx"/>
</dbReference>
<proteinExistence type="inferred from homology"/>
<reference evidence="9 10" key="1">
    <citation type="submission" date="2017-05" db="EMBL/GenBank/DDBJ databases">
        <title>Complete and WGS of Bordetella genogroups.</title>
        <authorList>
            <person name="Spilker T."/>
            <person name="LiPuma J."/>
        </authorList>
    </citation>
    <scope>NUCLEOTIDE SEQUENCE [LARGE SCALE GENOMIC DNA]</scope>
    <source>
        <strain evidence="9 10">AU19157</strain>
    </source>
</reference>
<dbReference type="GO" id="GO:0019646">
    <property type="term" value="P:aerobic electron transport chain"/>
    <property type="evidence" value="ECO:0007669"/>
    <property type="project" value="InterPro"/>
</dbReference>
<feature type="transmembrane region" description="Helical" evidence="7">
    <location>
        <begin position="121"/>
        <end position="139"/>
    </location>
</feature>
<feature type="transmembrane region" description="Helical" evidence="7">
    <location>
        <begin position="90"/>
        <end position="109"/>
    </location>
</feature>
<dbReference type="Pfam" id="PF00510">
    <property type="entry name" value="COX3"/>
    <property type="match status" value="1"/>
</dbReference>
<evidence type="ECO:0000256" key="3">
    <source>
        <dbReference type="ARBA" id="ARBA00022692"/>
    </source>
</evidence>
<evidence type="ECO:0000256" key="1">
    <source>
        <dbReference type="ARBA" id="ARBA00004141"/>
    </source>
</evidence>
<keyword evidence="10" id="KW-1185">Reference proteome</keyword>
<dbReference type="PROSITE" id="PS50253">
    <property type="entry name" value="COX3"/>
    <property type="match status" value="1"/>
</dbReference>
<feature type="domain" description="Heme-copper oxidase subunit III family profile" evidence="8">
    <location>
        <begin position="49"/>
        <end position="239"/>
    </location>
</feature>
<dbReference type="InterPro" id="IPR035973">
    <property type="entry name" value="Cyt_c_oxidase_su3-like_sf"/>
</dbReference>
<dbReference type="GO" id="GO:0005886">
    <property type="term" value="C:plasma membrane"/>
    <property type="evidence" value="ECO:0007669"/>
    <property type="project" value="UniProtKB-SubCell"/>
</dbReference>